<dbReference type="GO" id="GO:0006357">
    <property type="term" value="P:regulation of transcription by RNA polymerase II"/>
    <property type="evidence" value="ECO:0007669"/>
    <property type="project" value="TreeGrafter"/>
</dbReference>
<feature type="domain" description="MADF" evidence="1">
    <location>
        <begin position="3"/>
        <end position="97"/>
    </location>
</feature>
<dbReference type="SMART" id="SM00595">
    <property type="entry name" value="MADF"/>
    <property type="match status" value="1"/>
</dbReference>
<dbReference type="PANTHER" id="PTHR12243">
    <property type="entry name" value="MADF DOMAIN TRANSCRIPTION FACTOR"/>
    <property type="match status" value="1"/>
</dbReference>
<comment type="caution">
    <text evidence="2">The sequence shown here is derived from an EMBL/GenBank/DDBJ whole genome shotgun (WGS) entry which is preliminary data.</text>
</comment>
<gene>
    <name evidence="2" type="ORF">V5799_027241</name>
</gene>
<dbReference type="InterPro" id="IPR039353">
    <property type="entry name" value="TF_Adf1"/>
</dbReference>
<organism evidence="2 3">
    <name type="scientific">Amblyomma americanum</name>
    <name type="common">Lone star tick</name>
    <dbReference type="NCBI Taxonomy" id="6943"/>
    <lineage>
        <taxon>Eukaryota</taxon>
        <taxon>Metazoa</taxon>
        <taxon>Ecdysozoa</taxon>
        <taxon>Arthropoda</taxon>
        <taxon>Chelicerata</taxon>
        <taxon>Arachnida</taxon>
        <taxon>Acari</taxon>
        <taxon>Parasitiformes</taxon>
        <taxon>Ixodida</taxon>
        <taxon>Ixodoidea</taxon>
        <taxon>Ixodidae</taxon>
        <taxon>Amblyomminae</taxon>
        <taxon>Amblyomma</taxon>
    </lineage>
</organism>
<dbReference type="EMBL" id="JARKHS020031097">
    <property type="protein sequence ID" value="KAK8761493.1"/>
    <property type="molecule type" value="Genomic_DNA"/>
</dbReference>
<sequence>MEAFLETVRGYPCLYDKSNIDFKDKDLRANRWHMIGQQFGMTGEQAAGKFKNFRDRWLKVALEKKKAYKSGAPGKEGKAKSEWTYYYILDSFLRKTPYYAEKLTTNIPLPQERHLQQAEEALSTSSAAGDCWPSPSPAEEVLDEMYALSHFVSTTMYHVYLLLFIIC</sequence>
<dbReference type="AlphaFoldDB" id="A0AAQ4DGA3"/>
<dbReference type="GO" id="GO:0005634">
    <property type="term" value="C:nucleus"/>
    <property type="evidence" value="ECO:0007669"/>
    <property type="project" value="TreeGrafter"/>
</dbReference>
<evidence type="ECO:0000313" key="2">
    <source>
        <dbReference type="EMBL" id="KAK8761493.1"/>
    </source>
</evidence>
<reference evidence="2 3" key="1">
    <citation type="journal article" date="2023" name="Arcadia Sci">
        <title>De novo assembly of a long-read Amblyomma americanum tick genome.</title>
        <authorList>
            <person name="Chou S."/>
            <person name="Poskanzer K.E."/>
            <person name="Rollins M."/>
            <person name="Thuy-Boun P.S."/>
        </authorList>
    </citation>
    <scope>NUCLEOTIDE SEQUENCE [LARGE SCALE GENOMIC DNA]</scope>
    <source>
        <strain evidence="2">F_SG_1</strain>
        <tissue evidence="2">Salivary glands</tissue>
    </source>
</reference>
<dbReference type="Pfam" id="PF10545">
    <property type="entry name" value="MADF_DNA_bdg"/>
    <property type="match status" value="1"/>
</dbReference>
<protein>
    <recommendedName>
        <fullName evidence="1">MADF domain-containing protein</fullName>
    </recommendedName>
</protein>
<accession>A0AAQ4DGA3</accession>
<dbReference type="PROSITE" id="PS51029">
    <property type="entry name" value="MADF"/>
    <property type="match status" value="1"/>
</dbReference>
<evidence type="ECO:0000313" key="3">
    <source>
        <dbReference type="Proteomes" id="UP001321473"/>
    </source>
</evidence>
<keyword evidence="3" id="KW-1185">Reference proteome</keyword>
<dbReference type="Proteomes" id="UP001321473">
    <property type="component" value="Unassembled WGS sequence"/>
</dbReference>
<name>A0AAQ4DGA3_AMBAM</name>
<dbReference type="PANTHER" id="PTHR12243:SF69">
    <property type="entry name" value="SI:CH73-59F11.3"/>
    <property type="match status" value="1"/>
</dbReference>
<evidence type="ECO:0000259" key="1">
    <source>
        <dbReference type="PROSITE" id="PS51029"/>
    </source>
</evidence>
<proteinExistence type="predicted"/>
<dbReference type="GO" id="GO:0005667">
    <property type="term" value="C:transcription regulator complex"/>
    <property type="evidence" value="ECO:0007669"/>
    <property type="project" value="TreeGrafter"/>
</dbReference>
<dbReference type="InterPro" id="IPR006578">
    <property type="entry name" value="MADF-dom"/>
</dbReference>